<gene>
    <name evidence="14" type="ORF">AARE701A_LOCUS16231</name>
</gene>
<dbReference type="Pfam" id="PF01095">
    <property type="entry name" value="Pectinesterase"/>
    <property type="match status" value="1"/>
</dbReference>
<feature type="transmembrane region" description="Helical" evidence="11">
    <location>
        <begin position="658"/>
        <end position="675"/>
    </location>
</feature>
<comment type="similarity">
    <text evidence="3">Belongs to the ferroportin (FP) (TC 2.A.100) family. SLC40A subfamily.</text>
</comment>
<dbReference type="PANTHER" id="PTHR11660">
    <property type="entry name" value="SOLUTE CARRIER FAMILY 40 MEMBER"/>
    <property type="match status" value="1"/>
</dbReference>
<dbReference type="InterPro" id="IPR036259">
    <property type="entry name" value="MFS_trans_sf"/>
</dbReference>
<dbReference type="InterPro" id="IPR000070">
    <property type="entry name" value="Pectinesterase_cat"/>
</dbReference>
<keyword evidence="5 11" id="KW-0812">Transmembrane</keyword>
<dbReference type="PROSITE" id="PS00503">
    <property type="entry name" value="PECTINESTERASE_2"/>
    <property type="match status" value="1"/>
</dbReference>
<feature type="transmembrane region" description="Helical" evidence="11">
    <location>
        <begin position="791"/>
        <end position="814"/>
    </location>
</feature>
<feature type="transmembrane region" description="Helical" evidence="11">
    <location>
        <begin position="695"/>
        <end position="717"/>
    </location>
</feature>
<keyword evidence="8" id="KW-0063">Aspartyl esterase</keyword>
<keyword evidence="12" id="KW-0732">Signal</keyword>
<evidence type="ECO:0000256" key="2">
    <source>
        <dbReference type="ARBA" id="ARBA00005184"/>
    </source>
</evidence>
<organism evidence="14 15">
    <name type="scientific">Arabidopsis arenosa</name>
    <name type="common">Sand rock-cress</name>
    <name type="synonym">Cardaminopsis arenosa</name>
    <dbReference type="NCBI Taxonomy" id="38785"/>
    <lineage>
        <taxon>Eukaryota</taxon>
        <taxon>Viridiplantae</taxon>
        <taxon>Streptophyta</taxon>
        <taxon>Embryophyta</taxon>
        <taxon>Tracheophyta</taxon>
        <taxon>Spermatophyta</taxon>
        <taxon>Magnoliopsida</taxon>
        <taxon>eudicotyledons</taxon>
        <taxon>Gunneridae</taxon>
        <taxon>Pentapetalae</taxon>
        <taxon>rosids</taxon>
        <taxon>malvids</taxon>
        <taxon>Brassicales</taxon>
        <taxon>Brassicaceae</taxon>
        <taxon>Camelineae</taxon>
        <taxon>Arabidopsis</taxon>
    </lineage>
</organism>
<dbReference type="InterPro" id="IPR011050">
    <property type="entry name" value="Pectin_lyase_fold/virulence"/>
</dbReference>
<feature type="active site" evidence="10">
    <location>
        <position position="191"/>
    </location>
</feature>
<evidence type="ECO:0000256" key="4">
    <source>
        <dbReference type="ARBA" id="ARBA00022448"/>
    </source>
</evidence>
<feature type="transmembrane region" description="Helical" evidence="11">
    <location>
        <begin position="755"/>
        <end position="779"/>
    </location>
</feature>
<evidence type="ECO:0000313" key="15">
    <source>
        <dbReference type="Proteomes" id="UP000682877"/>
    </source>
</evidence>
<dbReference type="SUPFAM" id="SSF103473">
    <property type="entry name" value="MFS general substrate transporter"/>
    <property type="match status" value="1"/>
</dbReference>
<feature type="transmembrane region" description="Helical" evidence="11">
    <location>
        <begin position="820"/>
        <end position="842"/>
    </location>
</feature>
<dbReference type="SUPFAM" id="SSF51126">
    <property type="entry name" value="Pectin lyase-like"/>
    <property type="match status" value="1"/>
</dbReference>
<sequence>MSCLFIFIALLLSSCLGSLTALDQTCGNKVVNTIVVDQAGSGKFRTVQAAIDSVGELNSLWIKIKVKRGVYVEKVIIPYNKPCIIVEGEGQRVTTIMYNGHEATDVSSTFTSYPPHIVVRNLSIMNTYYPLNSLTTNANGMDWKIKPAVAISVYGDKSAFYNCDFVGLQDTVWDNHGKHHFKNCYIQGAIDFIFGSGQSIYEDCHINATAGALASEVAVGYITAQGRSSVSDPSGFVFLRGSVSGTTSVYLGRAYGPFSRVIFIQTDLSSVVHPKGWDPWHYGKYESRFLSPVAFSRVRYHRFPSCRWLSLTSSSSCSRRLNSFSSRCSIINTDVCHDFVTTDDDIHEDLLTPIEDHTIPIVHLDTNIAVTESLSLLTECTYVDTVLTALPVLSEEEQTVIAATPAHPEGLYVLYASCLVGNLVEQLWNFAWPSAIAMLHPSLLPVAVMGFVTKLAIIAGGPVVGKFMDYSPRVPTYISLNVIQAAAQVVSAGMIIHAYTVPSTSASSILLQPWFFALLFAGAIDSLCGIASGVAIERDWVVLLAGINRPIALAQANAVLHRIDLLCEIAGTMLFGILLSKYDPVTCLKFAATLMVGSLPTMTALIWLTNKFSSGVLDRPKCSLSSCSGEGPSTNTDSIFDIGMETIKLGWKEYIQQPVLPASLAYVLLYFNIVLTPGSLMTAFLTQRCVNPSVIGGFSGLCAVMGVAATFLSAILVKRVGILKAGAVGLFFQASLLAVAVAVYCSSSLSQKSPLFFFLSMIVLSRLGHMSYGVVGAQILQTGIPSSKANLIGATEISVASLAESLMLGVAIAANDASHFGFLAVLSLLSVVAASLIFCRLLRNPTDEQRRLFSFDPLSN</sequence>
<reference evidence="14" key="1">
    <citation type="submission" date="2021-01" db="EMBL/GenBank/DDBJ databases">
        <authorList>
            <person name="Bezrukov I."/>
        </authorList>
    </citation>
    <scope>NUCLEOTIDE SEQUENCE</scope>
</reference>
<evidence type="ECO:0000256" key="3">
    <source>
        <dbReference type="ARBA" id="ARBA00006279"/>
    </source>
</evidence>
<keyword evidence="4" id="KW-0813">Transport</keyword>
<evidence type="ECO:0000259" key="13">
    <source>
        <dbReference type="Pfam" id="PF01095"/>
    </source>
</evidence>
<keyword evidence="7 11" id="KW-1133">Transmembrane helix</keyword>
<name>A0A8S2AMJ5_ARAAE</name>
<dbReference type="Proteomes" id="UP000682877">
    <property type="component" value="Chromosome 6"/>
</dbReference>
<feature type="transmembrane region" description="Helical" evidence="11">
    <location>
        <begin position="477"/>
        <end position="499"/>
    </location>
</feature>
<dbReference type="EMBL" id="LR999456">
    <property type="protein sequence ID" value="CAE6122938.1"/>
    <property type="molecule type" value="Genomic_DNA"/>
</dbReference>
<dbReference type="InterPro" id="IPR033131">
    <property type="entry name" value="Pectinesterase_Asp_AS"/>
</dbReference>
<feature type="transmembrane region" description="Helical" evidence="11">
    <location>
        <begin position="590"/>
        <end position="609"/>
    </location>
</feature>
<evidence type="ECO:0000256" key="5">
    <source>
        <dbReference type="ARBA" id="ARBA00022692"/>
    </source>
</evidence>
<dbReference type="InterPro" id="IPR012334">
    <property type="entry name" value="Pectin_lyas_fold"/>
</dbReference>
<evidence type="ECO:0000256" key="1">
    <source>
        <dbReference type="ARBA" id="ARBA00004141"/>
    </source>
</evidence>
<evidence type="ECO:0000256" key="8">
    <source>
        <dbReference type="ARBA" id="ARBA00023085"/>
    </source>
</evidence>
<evidence type="ECO:0000256" key="11">
    <source>
        <dbReference type="SAM" id="Phobius"/>
    </source>
</evidence>
<feature type="domain" description="Pectinesterase catalytic" evidence="13">
    <location>
        <begin position="34"/>
        <end position="281"/>
    </location>
</feature>
<feature type="signal peptide" evidence="12">
    <location>
        <begin position="1"/>
        <end position="21"/>
    </location>
</feature>
<dbReference type="GO" id="GO:0016020">
    <property type="term" value="C:membrane"/>
    <property type="evidence" value="ECO:0007669"/>
    <property type="project" value="UniProtKB-SubCell"/>
</dbReference>
<keyword evidence="6" id="KW-0378">Hydrolase</keyword>
<dbReference type="CDD" id="cd17480">
    <property type="entry name" value="MFS_SLC40A1_like"/>
    <property type="match status" value="1"/>
</dbReference>
<feature type="transmembrane region" description="Helical" evidence="11">
    <location>
        <begin position="443"/>
        <end position="465"/>
    </location>
</feature>
<evidence type="ECO:0000256" key="7">
    <source>
        <dbReference type="ARBA" id="ARBA00022989"/>
    </source>
</evidence>
<dbReference type="GO" id="GO:0030599">
    <property type="term" value="F:pectinesterase activity"/>
    <property type="evidence" value="ECO:0007669"/>
    <property type="project" value="InterPro"/>
</dbReference>
<comment type="subcellular location">
    <subcellularLocation>
        <location evidence="1">Membrane</location>
        <topology evidence="1">Multi-pass membrane protein</topology>
    </subcellularLocation>
</comment>
<feature type="transmembrane region" description="Helical" evidence="11">
    <location>
        <begin position="729"/>
        <end position="749"/>
    </location>
</feature>
<protein>
    <recommendedName>
        <fullName evidence="13">Pectinesterase catalytic domain-containing protein</fullName>
    </recommendedName>
</protein>
<dbReference type="GO" id="GO:0042545">
    <property type="term" value="P:cell wall modification"/>
    <property type="evidence" value="ECO:0007669"/>
    <property type="project" value="InterPro"/>
</dbReference>
<dbReference type="InterPro" id="IPR009716">
    <property type="entry name" value="Ferroportin-1"/>
</dbReference>
<evidence type="ECO:0000256" key="10">
    <source>
        <dbReference type="PROSITE-ProRule" id="PRU10040"/>
    </source>
</evidence>
<keyword evidence="9 11" id="KW-0472">Membrane</keyword>
<feature type="chain" id="PRO_5035925575" description="Pectinesterase catalytic domain-containing protein" evidence="12">
    <location>
        <begin position="22"/>
        <end position="860"/>
    </location>
</feature>
<dbReference type="GO" id="GO:0005381">
    <property type="term" value="F:iron ion transmembrane transporter activity"/>
    <property type="evidence" value="ECO:0007669"/>
    <property type="project" value="InterPro"/>
</dbReference>
<comment type="pathway">
    <text evidence="2">Glycan metabolism; pectin degradation; 2-dehydro-3-deoxy-D-gluconate from pectin: step 1/5.</text>
</comment>
<evidence type="ECO:0000313" key="14">
    <source>
        <dbReference type="EMBL" id="CAE6122938.1"/>
    </source>
</evidence>
<evidence type="ECO:0000256" key="9">
    <source>
        <dbReference type="ARBA" id="ARBA00023136"/>
    </source>
</evidence>
<dbReference type="Gene3D" id="2.160.20.10">
    <property type="entry name" value="Single-stranded right-handed beta-helix, Pectin lyase-like"/>
    <property type="match status" value="1"/>
</dbReference>
<dbReference type="PANTHER" id="PTHR11660:SF53">
    <property type="entry name" value="SOLUTE CARRIER FAMILY 40 MEMBER 3, CHLOROPLASTIC"/>
    <property type="match status" value="1"/>
</dbReference>
<keyword evidence="15" id="KW-1185">Reference proteome</keyword>
<proteinExistence type="inferred from homology"/>
<dbReference type="Pfam" id="PF06963">
    <property type="entry name" value="FPN1"/>
    <property type="match status" value="1"/>
</dbReference>
<feature type="transmembrane region" description="Helical" evidence="11">
    <location>
        <begin position="514"/>
        <end position="536"/>
    </location>
</feature>
<evidence type="ECO:0000256" key="12">
    <source>
        <dbReference type="SAM" id="SignalP"/>
    </source>
</evidence>
<feature type="transmembrane region" description="Helical" evidence="11">
    <location>
        <begin position="557"/>
        <end position="578"/>
    </location>
</feature>
<dbReference type="AlphaFoldDB" id="A0A8S2AMJ5"/>
<accession>A0A8S2AMJ5</accession>
<evidence type="ECO:0000256" key="6">
    <source>
        <dbReference type="ARBA" id="ARBA00022801"/>
    </source>
</evidence>